<proteinExistence type="predicted"/>
<dbReference type="AlphaFoldDB" id="A0A9D1HTJ1"/>
<dbReference type="PANTHER" id="PTHR30217:SF7">
    <property type="entry name" value="TRNA HYDROXYLATION PROTEIN P2"/>
    <property type="match status" value="1"/>
</dbReference>
<dbReference type="Proteomes" id="UP000824087">
    <property type="component" value="Unassembled WGS sequence"/>
</dbReference>
<name>A0A9D1HTJ1_9BACT</name>
<sequence length="293" mass="34873">MTKYMLAPRDEKEVWKTLSYVDSYLFGVKGFSTNFECYYTLEELKPMIAELKKKQKEVFLSFNKNMHASDLEPLKKLLKECEALKVDGIFYYDISLVKLKKNGWFDLPLVWHQEHMTTNYETCNFWAKQGAQMACLSSEITLEEIIEIKKHAKMELIVPIFGYLPMFVSKRNLVKNYIDRFRLEERGTQYQIKKEGYTYPIVNDEMGTQVYSSHILNGMEESLLLEKENIDYFLFYSFHIEPECMVDVLKSYRSLTRENVLLEEEKMDQMLKGNTDKGFFYKETVFRVKKNEK</sequence>
<protein>
    <submittedName>
        <fullName evidence="1">U32 family peptidase</fullName>
    </submittedName>
</protein>
<dbReference type="EMBL" id="DVML01000010">
    <property type="protein sequence ID" value="HIU22271.1"/>
    <property type="molecule type" value="Genomic_DNA"/>
</dbReference>
<dbReference type="InterPro" id="IPR051454">
    <property type="entry name" value="RNA/ubiquinone_mod_enzymes"/>
</dbReference>
<evidence type="ECO:0000313" key="1">
    <source>
        <dbReference type="EMBL" id="HIU22271.1"/>
    </source>
</evidence>
<comment type="caution">
    <text evidence="1">The sequence shown here is derived from an EMBL/GenBank/DDBJ whole genome shotgun (WGS) entry which is preliminary data.</text>
</comment>
<reference evidence="1" key="1">
    <citation type="submission" date="2020-10" db="EMBL/GenBank/DDBJ databases">
        <authorList>
            <person name="Gilroy R."/>
        </authorList>
    </citation>
    <scope>NUCLEOTIDE SEQUENCE</scope>
    <source>
        <strain evidence="1">CHK197-8231</strain>
    </source>
</reference>
<accession>A0A9D1HTJ1</accession>
<dbReference type="InterPro" id="IPR001539">
    <property type="entry name" value="Peptidase_U32"/>
</dbReference>
<dbReference type="Pfam" id="PF01136">
    <property type="entry name" value="Peptidase_U32"/>
    <property type="match status" value="1"/>
</dbReference>
<dbReference type="PANTHER" id="PTHR30217">
    <property type="entry name" value="PEPTIDASE U32 FAMILY"/>
    <property type="match status" value="1"/>
</dbReference>
<gene>
    <name evidence="1" type="ORF">IAD49_01680</name>
</gene>
<reference evidence="1" key="2">
    <citation type="journal article" date="2021" name="PeerJ">
        <title>Extensive microbial diversity within the chicken gut microbiome revealed by metagenomics and culture.</title>
        <authorList>
            <person name="Gilroy R."/>
            <person name="Ravi A."/>
            <person name="Getino M."/>
            <person name="Pursley I."/>
            <person name="Horton D.L."/>
            <person name="Alikhan N.F."/>
            <person name="Baker D."/>
            <person name="Gharbi K."/>
            <person name="Hall N."/>
            <person name="Watson M."/>
            <person name="Adriaenssens E.M."/>
            <person name="Foster-Nyarko E."/>
            <person name="Jarju S."/>
            <person name="Secka A."/>
            <person name="Antonio M."/>
            <person name="Oren A."/>
            <person name="Chaudhuri R.R."/>
            <person name="La Ragione R."/>
            <person name="Hildebrand F."/>
            <person name="Pallen M.J."/>
        </authorList>
    </citation>
    <scope>NUCLEOTIDE SEQUENCE</scope>
    <source>
        <strain evidence="1">CHK197-8231</strain>
    </source>
</reference>
<organism evidence="1 2">
    <name type="scientific">Candidatus Fimihabitans intestinipullorum</name>
    <dbReference type="NCBI Taxonomy" id="2840820"/>
    <lineage>
        <taxon>Bacteria</taxon>
        <taxon>Bacillati</taxon>
        <taxon>Mycoplasmatota</taxon>
        <taxon>Mycoplasmatota incertae sedis</taxon>
        <taxon>Candidatus Fimihabitans</taxon>
    </lineage>
</organism>
<evidence type="ECO:0000313" key="2">
    <source>
        <dbReference type="Proteomes" id="UP000824087"/>
    </source>
</evidence>